<feature type="transmembrane region" description="Helical" evidence="6">
    <location>
        <begin position="359"/>
        <end position="377"/>
    </location>
</feature>
<dbReference type="InterPro" id="IPR002797">
    <property type="entry name" value="Polysacc_synth"/>
</dbReference>
<sequence length="427" mass="45390">MKRFLQHNFLILVLLNSGNLFNYLFQFLVGRSLTPDDFGTFNALNSLSVLASAPMVVIPLVLSRFTISLGVQNPAALRSLLTTSLRWLGLAALCVFVLGTFLLPGIRSYLHVEDSTPVLLMLALTSLSFIMPVPLGMLMGLQRFTGFGLGSCMSSVGRFLAALALVALLGHGVGGALVSGIVGVGASLALALFFLRDVASGPSEPLPKGMLREVGWYTLPVLVNAALLMALGNLDLVLARHYCPADASGHYAMAAVLGRIAYYLPSALLMVLFPEVTKSHESGEDSVRTLWLSMGMTLALGGGFALVCGLWPEPVISLLFGANYLDSAPALRMVVAAMALMAAANVFFTYCLACSLYGYLWILGTGLAGMISLISFFHASPEEIAGCLLASSAAILAATACWFLVVGMKAESRRRIVLKSRTIEQAP</sequence>
<keyword evidence="5 6" id="KW-0472">Membrane</keyword>
<dbReference type="PANTHER" id="PTHR30250:SF28">
    <property type="entry name" value="POLYSACCHARIDE BIOSYNTHESIS PROTEIN"/>
    <property type="match status" value="1"/>
</dbReference>
<dbReference type="Proteomes" id="UP000580856">
    <property type="component" value="Unassembled WGS sequence"/>
</dbReference>
<feature type="transmembrane region" description="Helical" evidence="6">
    <location>
        <begin position="332"/>
        <end position="352"/>
    </location>
</feature>
<evidence type="ECO:0000313" key="7">
    <source>
        <dbReference type="EMBL" id="NJB68672.1"/>
    </source>
</evidence>
<keyword evidence="4 6" id="KW-1133">Transmembrane helix</keyword>
<dbReference type="AlphaFoldDB" id="A0A846QQ94"/>
<feature type="transmembrane region" description="Helical" evidence="6">
    <location>
        <begin position="383"/>
        <end position="405"/>
    </location>
</feature>
<dbReference type="GO" id="GO:0005886">
    <property type="term" value="C:plasma membrane"/>
    <property type="evidence" value="ECO:0007669"/>
    <property type="project" value="UniProtKB-SubCell"/>
</dbReference>
<feature type="transmembrane region" description="Helical" evidence="6">
    <location>
        <begin position="87"/>
        <end position="106"/>
    </location>
</feature>
<evidence type="ECO:0000256" key="3">
    <source>
        <dbReference type="ARBA" id="ARBA00022692"/>
    </source>
</evidence>
<feature type="transmembrane region" description="Helical" evidence="6">
    <location>
        <begin position="176"/>
        <end position="195"/>
    </location>
</feature>
<evidence type="ECO:0000256" key="6">
    <source>
        <dbReference type="SAM" id="Phobius"/>
    </source>
</evidence>
<accession>A0A846QQ94</accession>
<name>A0A846QQ94_9BACT</name>
<comment type="caution">
    <text evidence="7">The sequence shown here is derived from an EMBL/GenBank/DDBJ whole genome shotgun (WGS) entry which is preliminary data.</text>
</comment>
<dbReference type="RefSeq" id="WP_167941718.1">
    <property type="nucleotide sequence ID" value="NZ_JAATJA010000002.1"/>
</dbReference>
<organism evidence="7 8">
    <name type="scientific">Desulfobaculum xiamenense</name>
    <dbReference type="NCBI Taxonomy" id="995050"/>
    <lineage>
        <taxon>Bacteria</taxon>
        <taxon>Pseudomonadati</taxon>
        <taxon>Thermodesulfobacteriota</taxon>
        <taxon>Desulfovibrionia</taxon>
        <taxon>Desulfovibrionales</taxon>
        <taxon>Desulfovibrionaceae</taxon>
        <taxon>Desulfobaculum</taxon>
    </lineage>
</organism>
<protein>
    <submittedName>
        <fullName evidence="7">O-antigen/teichoic acid export membrane protein</fullName>
    </submittedName>
</protein>
<feature type="transmembrane region" description="Helical" evidence="6">
    <location>
        <begin position="9"/>
        <end position="29"/>
    </location>
</feature>
<comment type="subcellular location">
    <subcellularLocation>
        <location evidence="1">Cell membrane</location>
        <topology evidence="1">Multi-pass membrane protein</topology>
    </subcellularLocation>
</comment>
<keyword evidence="3 6" id="KW-0812">Transmembrane</keyword>
<gene>
    <name evidence="7" type="ORF">GGQ74_002345</name>
</gene>
<keyword evidence="2" id="KW-1003">Cell membrane</keyword>
<evidence type="ECO:0000256" key="1">
    <source>
        <dbReference type="ARBA" id="ARBA00004651"/>
    </source>
</evidence>
<dbReference type="Pfam" id="PF01943">
    <property type="entry name" value="Polysacc_synt"/>
    <property type="match status" value="1"/>
</dbReference>
<dbReference type="PANTHER" id="PTHR30250">
    <property type="entry name" value="PST FAMILY PREDICTED COLANIC ACID TRANSPORTER"/>
    <property type="match status" value="1"/>
</dbReference>
<feature type="transmembrane region" description="Helical" evidence="6">
    <location>
        <begin position="49"/>
        <end position="67"/>
    </location>
</feature>
<proteinExistence type="predicted"/>
<evidence type="ECO:0000256" key="2">
    <source>
        <dbReference type="ARBA" id="ARBA00022475"/>
    </source>
</evidence>
<dbReference type="EMBL" id="JAATJA010000002">
    <property type="protein sequence ID" value="NJB68672.1"/>
    <property type="molecule type" value="Genomic_DNA"/>
</dbReference>
<reference evidence="7 8" key="1">
    <citation type="submission" date="2020-03" db="EMBL/GenBank/DDBJ databases">
        <title>Genomic Encyclopedia of Type Strains, Phase IV (KMG-IV): sequencing the most valuable type-strain genomes for metagenomic binning, comparative biology and taxonomic classification.</title>
        <authorList>
            <person name="Goeker M."/>
        </authorList>
    </citation>
    <scope>NUCLEOTIDE SEQUENCE [LARGE SCALE GENOMIC DNA]</scope>
    <source>
        <strain evidence="7 8">DSM 24233</strain>
    </source>
</reference>
<feature type="transmembrane region" description="Helical" evidence="6">
    <location>
        <begin position="147"/>
        <end position="170"/>
    </location>
</feature>
<evidence type="ECO:0000313" key="8">
    <source>
        <dbReference type="Proteomes" id="UP000580856"/>
    </source>
</evidence>
<keyword evidence="8" id="KW-1185">Reference proteome</keyword>
<feature type="transmembrane region" description="Helical" evidence="6">
    <location>
        <begin position="216"/>
        <end position="239"/>
    </location>
</feature>
<evidence type="ECO:0000256" key="5">
    <source>
        <dbReference type="ARBA" id="ARBA00023136"/>
    </source>
</evidence>
<feature type="transmembrane region" description="Helical" evidence="6">
    <location>
        <begin position="251"/>
        <end position="277"/>
    </location>
</feature>
<feature type="transmembrane region" description="Helical" evidence="6">
    <location>
        <begin position="118"/>
        <end position="140"/>
    </location>
</feature>
<evidence type="ECO:0000256" key="4">
    <source>
        <dbReference type="ARBA" id="ARBA00022989"/>
    </source>
</evidence>
<dbReference type="InterPro" id="IPR050833">
    <property type="entry name" value="Poly_Biosynth_Transport"/>
</dbReference>
<feature type="transmembrane region" description="Helical" evidence="6">
    <location>
        <begin position="289"/>
        <end position="312"/>
    </location>
</feature>